<sequence>MKLAARKMMLQIMARGRRPSKLSIDLSYKLIPRLALHMSIFECSSRPEPEPHASAPTCTSSLHCHGGSKRSGTAGGDDSGQGQAPTTIHREQQEDGSEAGPTHFLSLRIHLESSIKASNYSS</sequence>
<evidence type="ECO:0000313" key="3">
    <source>
        <dbReference type="Proteomes" id="UP000324897"/>
    </source>
</evidence>
<proteinExistence type="predicted"/>
<name>A0A5J9UZ91_9POAL</name>
<dbReference type="Gramene" id="TVU28966">
    <property type="protein sequence ID" value="TVU28966"/>
    <property type="gene ID" value="EJB05_20506"/>
</dbReference>
<accession>A0A5J9UZ91</accession>
<protein>
    <submittedName>
        <fullName evidence="2">Uncharacterized protein</fullName>
    </submittedName>
</protein>
<gene>
    <name evidence="2" type="ORF">EJB05_20506</name>
</gene>
<dbReference type="AlphaFoldDB" id="A0A5J9UZ91"/>
<comment type="caution">
    <text evidence="2">The sequence shown here is derived from an EMBL/GenBank/DDBJ whole genome shotgun (WGS) entry which is preliminary data.</text>
</comment>
<organism evidence="2 3">
    <name type="scientific">Eragrostis curvula</name>
    <name type="common">weeping love grass</name>
    <dbReference type="NCBI Taxonomy" id="38414"/>
    <lineage>
        <taxon>Eukaryota</taxon>
        <taxon>Viridiplantae</taxon>
        <taxon>Streptophyta</taxon>
        <taxon>Embryophyta</taxon>
        <taxon>Tracheophyta</taxon>
        <taxon>Spermatophyta</taxon>
        <taxon>Magnoliopsida</taxon>
        <taxon>Liliopsida</taxon>
        <taxon>Poales</taxon>
        <taxon>Poaceae</taxon>
        <taxon>PACMAD clade</taxon>
        <taxon>Chloridoideae</taxon>
        <taxon>Eragrostideae</taxon>
        <taxon>Eragrostidinae</taxon>
        <taxon>Eragrostis</taxon>
    </lineage>
</organism>
<dbReference type="Proteomes" id="UP000324897">
    <property type="component" value="Chromosome 1"/>
</dbReference>
<reference evidence="2 3" key="1">
    <citation type="journal article" date="2019" name="Sci. Rep.">
        <title>A high-quality genome of Eragrostis curvula grass provides insights into Poaceae evolution and supports new strategies to enhance forage quality.</title>
        <authorList>
            <person name="Carballo J."/>
            <person name="Santos B.A.C.M."/>
            <person name="Zappacosta D."/>
            <person name="Garbus I."/>
            <person name="Selva J.P."/>
            <person name="Gallo C.A."/>
            <person name="Diaz A."/>
            <person name="Albertini E."/>
            <person name="Caccamo M."/>
            <person name="Echenique V."/>
        </authorList>
    </citation>
    <scope>NUCLEOTIDE SEQUENCE [LARGE SCALE GENOMIC DNA]</scope>
    <source>
        <strain evidence="3">cv. Victoria</strain>
        <tissue evidence="2">Leaf</tissue>
    </source>
</reference>
<feature type="region of interest" description="Disordered" evidence="1">
    <location>
        <begin position="44"/>
        <end position="104"/>
    </location>
</feature>
<evidence type="ECO:0000313" key="2">
    <source>
        <dbReference type="EMBL" id="TVU28966.1"/>
    </source>
</evidence>
<keyword evidence="3" id="KW-1185">Reference proteome</keyword>
<evidence type="ECO:0000256" key="1">
    <source>
        <dbReference type="SAM" id="MobiDB-lite"/>
    </source>
</evidence>
<dbReference type="EMBL" id="RWGY01000011">
    <property type="protein sequence ID" value="TVU28966.1"/>
    <property type="molecule type" value="Genomic_DNA"/>
</dbReference>